<dbReference type="PANTHER" id="PTHR45527:SF14">
    <property type="entry name" value="PLIPASTATIN SYNTHASE SUBUNIT B"/>
    <property type="match status" value="1"/>
</dbReference>
<dbReference type="InterPro" id="IPR006162">
    <property type="entry name" value="Ppantetheine_attach_site"/>
</dbReference>
<feature type="compositionally biased region" description="Polar residues" evidence="5">
    <location>
        <begin position="2216"/>
        <end position="2228"/>
    </location>
</feature>
<dbReference type="InterPro" id="IPR023213">
    <property type="entry name" value="CAT-like_dom_sf"/>
</dbReference>
<dbReference type="InterPro" id="IPR001242">
    <property type="entry name" value="Condensation_dom"/>
</dbReference>
<evidence type="ECO:0000313" key="7">
    <source>
        <dbReference type="EMBL" id="ABA51457.1"/>
    </source>
</evidence>
<dbReference type="FunFam" id="3.30.559.10:FF:000012">
    <property type="entry name" value="Non-ribosomal peptide synthetase"/>
    <property type="match status" value="2"/>
</dbReference>
<evidence type="ECO:0000256" key="5">
    <source>
        <dbReference type="SAM" id="MobiDB-lite"/>
    </source>
</evidence>
<dbReference type="Pfam" id="PF00501">
    <property type="entry name" value="AMP-binding"/>
    <property type="match status" value="4"/>
</dbReference>
<dbReference type="CDD" id="cd17643">
    <property type="entry name" value="A_NRPS_Cytc1-like"/>
    <property type="match status" value="1"/>
</dbReference>
<dbReference type="PANTHER" id="PTHR45527">
    <property type="entry name" value="NONRIBOSOMAL PEPTIDE SYNTHETASE"/>
    <property type="match status" value="1"/>
</dbReference>
<feature type="region of interest" description="Disordered" evidence="5">
    <location>
        <begin position="2210"/>
        <end position="2237"/>
    </location>
</feature>
<gene>
    <name evidence="7" type="primary">sypC</name>
    <name evidence="7" type="ordered locus">BURPS1710b_A0694</name>
</gene>
<dbReference type="InterPro" id="IPR009081">
    <property type="entry name" value="PP-bd_ACP"/>
</dbReference>
<dbReference type="Gene3D" id="3.30.559.30">
    <property type="entry name" value="Nonribosomal peptide synthetase, condensation domain"/>
    <property type="match status" value="4"/>
</dbReference>
<evidence type="ECO:0000313" key="8">
    <source>
        <dbReference type="Proteomes" id="UP000002700"/>
    </source>
</evidence>
<dbReference type="FunFam" id="3.40.50.980:FF:000002">
    <property type="entry name" value="Enterobactin synthetase component F"/>
    <property type="match status" value="1"/>
</dbReference>
<evidence type="ECO:0000256" key="4">
    <source>
        <dbReference type="ARBA" id="ARBA00022553"/>
    </source>
</evidence>
<dbReference type="SUPFAM" id="SSF52777">
    <property type="entry name" value="CoA-dependent acyltransferases"/>
    <property type="match status" value="8"/>
</dbReference>
<feature type="region of interest" description="Disordered" evidence="5">
    <location>
        <begin position="92"/>
        <end position="122"/>
    </location>
</feature>
<organism evidence="7 8">
    <name type="scientific">Burkholderia pseudomallei (strain 1710b)</name>
    <dbReference type="NCBI Taxonomy" id="320372"/>
    <lineage>
        <taxon>Bacteria</taxon>
        <taxon>Pseudomonadati</taxon>
        <taxon>Pseudomonadota</taxon>
        <taxon>Betaproteobacteria</taxon>
        <taxon>Burkholderiales</taxon>
        <taxon>Burkholderiaceae</taxon>
        <taxon>Burkholderia</taxon>
        <taxon>pseudomallei group</taxon>
    </lineage>
</organism>
<dbReference type="InterPro" id="IPR041464">
    <property type="entry name" value="TubC_N"/>
</dbReference>
<feature type="compositionally biased region" description="Basic residues" evidence="5">
    <location>
        <begin position="18"/>
        <end position="37"/>
    </location>
</feature>
<dbReference type="PROSITE" id="PS50075">
    <property type="entry name" value="CARRIER"/>
    <property type="match status" value="4"/>
</dbReference>
<proteinExistence type="inferred from homology"/>
<dbReference type="Pfam" id="PF18563">
    <property type="entry name" value="TubC_N"/>
    <property type="match status" value="1"/>
</dbReference>
<dbReference type="EMBL" id="CP000125">
    <property type="protein sequence ID" value="ABA51457.1"/>
    <property type="molecule type" value="Genomic_DNA"/>
</dbReference>
<dbReference type="HOGENOM" id="CLU_223200_0_0_4"/>
<dbReference type="FunFam" id="3.40.50.12780:FF:000012">
    <property type="entry name" value="Non-ribosomal peptide synthetase"/>
    <property type="match status" value="4"/>
</dbReference>
<dbReference type="CDD" id="cd19544">
    <property type="entry name" value="E-C_NRPS"/>
    <property type="match status" value="2"/>
</dbReference>
<dbReference type="KEGG" id="bpm:BURPS1710b_A0694"/>
<dbReference type="Pfam" id="PF00550">
    <property type="entry name" value="PP-binding"/>
    <property type="match status" value="4"/>
</dbReference>
<feature type="compositionally biased region" description="Low complexity" evidence="5">
    <location>
        <begin position="3348"/>
        <end position="3357"/>
    </location>
</feature>
<dbReference type="InterPro" id="IPR000873">
    <property type="entry name" value="AMP-dep_synth/lig_dom"/>
</dbReference>
<keyword evidence="3" id="KW-0596">Phosphopantetheine</keyword>
<feature type="region of interest" description="Disordered" evidence="5">
    <location>
        <begin position="4475"/>
        <end position="4494"/>
    </location>
</feature>
<feature type="region of interest" description="Disordered" evidence="5">
    <location>
        <begin position="1"/>
        <end position="57"/>
    </location>
</feature>
<evidence type="ECO:0000259" key="6">
    <source>
        <dbReference type="PROSITE" id="PS50075"/>
    </source>
</evidence>
<dbReference type="GO" id="GO:0043041">
    <property type="term" value="P:amino acid activation for nonribosomal peptide biosynthetic process"/>
    <property type="evidence" value="ECO:0007669"/>
    <property type="project" value="TreeGrafter"/>
</dbReference>
<dbReference type="GO" id="GO:0005737">
    <property type="term" value="C:cytoplasm"/>
    <property type="evidence" value="ECO:0007669"/>
    <property type="project" value="TreeGrafter"/>
</dbReference>
<comment type="similarity">
    <text evidence="2">Belongs to the ATP-dependent AMP-binding enzyme family.</text>
</comment>
<dbReference type="FunFam" id="2.30.38.10:FF:000001">
    <property type="entry name" value="Non-ribosomal peptide synthetase PvdI"/>
    <property type="match status" value="4"/>
</dbReference>
<dbReference type="Pfam" id="PF00668">
    <property type="entry name" value="Condensation"/>
    <property type="match status" value="4"/>
</dbReference>
<dbReference type="NCBIfam" id="TIGR01733">
    <property type="entry name" value="AA-adenyl-dom"/>
    <property type="match status" value="4"/>
</dbReference>
<feature type="domain" description="Carrier" evidence="6">
    <location>
        <begin position="3432"/>
        <end position="3507"/>
    </location>
</feature>
<feature type="region of interest" description="Disordered" evidence="5">
    <location>
        <begin position="3332"/>
        <end position="3357"/>
    </location>
</feature>
<dbReference type="GO" id="GO:0072330">
    <property type="term" value="P:monocarboxylic acid biosynthetic process"/>
    <property type="evidence" value="ECO:0007669"/>
    <property type="project" value="UniProtKB-ARBA"/>
</dbReference>
<feature type="compositionally biased region" description="Low complexity" evidence="5">
    <location>
        <begin position="8"/>
        <end position="17"/>
    </location>
</feature>
<evidence type="ECO:0000256" key="1">
    <source>
        <dbReference type="ARBA" id="ARBA00001957"/>
    </source>
</evidence>
<feature type="domain" description="Carrier" evidence="6">
    <location>
        <begin position="2313"/>
        <end position="2387"/>
    </location>
</feature>
<dbReference type="CDD" id="cd05930">
    <property type="entry name" value="A_NRPS"/>
    <property type="match status" value="1"/>
</dbReference>
<accession>Q3JKQ0</accession>
<dbReference type="NCBIfam" id="NF003417">
    <property type="entry name" value="PRK04813.1"/>
    <property type="match status" value="6"/>
</dbReference>
<feature type="domain" description="Carrier" evidence="6">
    <location>
        <begin position="1207"/>
        <end position="1282"/>
    </location>
</feature>
<dbReference type="InterPro" id="IPR045851">
    <property type="entry name" value="AMP-bd_C_sf"/>
</dbReference>
<dbReference type="Gene3D" id="2.30.38.10">
    <property type="entry name" value="Luciferase, Domain 3"/>
    <property type="match status" value="4"/>
</dbReference>
<dbReference type="CDD" id="cd19531">
    <property type="entry name" value="LCL_NRPS-like"/>
    <property type="match status" value="2"/>
</dbReference>
<dbReference type="InterPro" id="IPR020845">
    <property type="entry name" value="AMP-binding_CS"/>
</dbReference>
<reference evidence="7 8" key="1">
    <citation type="submission" date="2005-09" db="EMBL/GenBank/DDBJ databases">
        <authorList>
            <person name="Woods D.E."/>
            <person name="Nierman W.C."/>
        </authorList>
    </citation>
    <scope>NUCLEOTIDE SEQUENCE [LARGE SCALE GENOMIC DNA]</scope>
    <source>
        <strain evidence="7 8">1710b</strain>
    </source>
</reference>
<dbReference type="FunFam" id="3.40.50.980:FF:000001">
    <property type="entry name" value="Non-ribosomal peptide synthetase"/>
    <property type="match status" value="4"/>
</dbReference>
<dbReference type="Gene3D" id="1.10.10.1830">
    <property type="entry name" value="Non-ribosomal peptide synthase, adenylation domain"/>
    <property type="match status" value="1"/>
</dbReference>
<dbReference type="PROSITE" id="PS00455">
    <property type="entry name" value="AMP_BINDING"/>
    <property type="match status" value="4"/>
</dbReference>
<dbReference type="Gene3D" id="3.30.300.30">
    <property type="match status" value="4"/>
</dbReference>
<name>Q3JKQ0_BURP1</name>
<dbReference type="InterPro" id="IPR010071">
    <property type="entry name" value="AA_adenyl_dom"/>
</dbReference>
<dbReference type="SMART" id="SM00823">
    <property type="entry name" value="PKS_PP"/>
    <property type="match status" value="3"/>
</dbReference>
<dbReference type="GO" id="GO:0031177">
    <property type="term" value="F:phosphopantetheine binding"/>
    <property type="evidence" value="ECO:0007669"/>
    <property type="project" value="InterPro"/>
</dbReference>
<dbReference type="InterPro" id="IPR044894">
    <property type="entry name" value="TubC_N_sf"/>
</dbReference>
<dbReference type="Pfam" id="PF13193">
    <property type="entry name" value="AMP-binding_C"/>
    <property type="match status" value="1"/>
</dbReference>
<dbReference type="FunFam" id="3.30.300.30:FF:000010">
    <property type="entry name" value="Enterobactin synthetase component F"/>
    <property type="match status" value="2"/>
</dbReference>
<comment type="cofactor">
    <cofactor evidence="1">
        <name>pantetheine 4'-phosphate</name>
        <dbReference type="ChEBI" id="CHEBI:47942"/>
    </cofactor>
</comment>
<dbReference type="InterPro" id="IPR036736">
    <property type="entry name" value="ACP-like_sf"/>
</dbReference>
<dbReference type="SUPFAM" id="SSF47336">
    <property type="entry name" value="ACP-like"/>
    <property type="match status" value="4"/>
</dbReference>
<dbReference type="Gene3D" id="3.30.559.10">
    <property type="entry name" value="Chloramphenicol acetyltransferase-like domain"/>
    <property type="match status" value="4"/>
</dbReference>
<dbReference type="CDD" id="cd17651">
    <property type="entry name" value="A_NRPS_VisG_like"/>
    <property type="match status" value="2"/>
</dbReference>
<dbReference type="FunFam" id="1.10.1200.10:FF:000005">
    <property type="entry name" value="Nonribosomal peptide synthetase 1"/>
    <property type="match status" value="2"/>
</dbReference>
<dbReference type="Proteomes" id="UP000002700">
    <property type="component" value="Chromosome II"/>
</dbReference>
<dbReference type="GO" id="GO:0003824">
    <property type="term" value="F:catalytic activity"/>
    <property type="evidence" value="ECO:0007669"/>
    <property type="project" value="InterPro"/>
</dbReference>
<dbReference type="FunFam" id="3.30.300.30:FF:000015">
    <property type="entry name" value="Nonribosomal peptide synthase SidD"/>
    <property type="match status" value="2"/>
</dbReference>
<evidence type="ECO:0000256" key="2">
    <source>
        <dbReference type="ARBA" id="ARBA00006432"/>
    </source>
</evidence>
<dbReference type="FunFam" id="1.10.1200.10:FF:000016">
    <property type="entry name" value="Non-ribosomal peptide synthase"/>
    <property type="match status" value="2"/>
</dbReference>
<dbReference type="InterPro" id="IPR020806">
    <property type="entry name" value="PKS_PP-bd"/>
</dbReference>
<dbReference type="SUPFAM" id="SSF56801">
    <property type="entry name" value="Acetyl-CoA synthetase-like"/>
    <property type="match status" value="4"/>
</dbReference>
<sequence>MAADAERQAGPARTARAGGRRIRPRRIRSAAGRKGRSTGRDLEGPAARGAHQPPRQFLRTRRAFAAGDHSDRTHAPRESACGRHHLVHRADACRSRRARRRKPGRHVCSSESDSRRRRKWDTGKCRSRGVETVNVNSLLDLLQRKNIRIHVDRDELVVRAPRGALNAELTQALKKSKAELIDVLRRRGAQASPDPVRITPAQLTLVALSQESIDALMTKVEGGAANVQDIYPLAPLQEGILFHHLMSGESDPYVLSGVLAFRGREVMERFVSALQQVIDRHDILRTGFFWEGLEQPVQVVQRRATLPVSVVELDAREGDIVRQLEARFDSRGYRMDVSRAPLMHVHAACDGEHERWVARVLFHHLSIDHTTLERVIEEARAIGQGRVEDLPQPEPFRNFVAQARLGVSEADHEAYFRAKLGDIDEPTAPFGLLSVQGDGREIAEAARTLKPELSGALRGHARRLGVSAASMMHVAWGLVLSRTTGRQDVVFGTVLFGRMQGGAQSDRSLGLFINTLPVRMRVAQTGVEASVKGTHAQLAELMRHEHAPLVLAQRCSGVPAQTPLFTSLLNYRYSKPKVAAAHIADGIELLDGHERTNYPVSVDIDDHGDDFKMRAQAAASVDPARVCDFLEVALTRLVDALERDPHGALRQLDILPEVEREEVVRRWNAGEKARPSRLCLHELFERQAARAPDAIAVIQDERALTYAELNRCANRLAHYLRARGVREDDRVALYARRSPELLIGMLATLKAGGAYVPLDPGYPAERLTHMLLDSAPVVVLRDAAASDDVLVRLSAGTPILDLHADDERWSAQPSGNLKLCGSHEPDVGARRLAYVIYTSGSTGAPKGVMVEHASVVNQIGALTEYLELDASDRVLQFSNIAFDASVEEIFATLSCGATLVLRTDRWLADAETFWALCGAQRISIVDLPAQFFGQLALSGRRAVPTGVRCVVIGGEAVGASALDAWFAEAGRRPRLFNTYGPTETTVSVTVHEVRGRHDDANVIGRPIANTRVYVLDAWLRPAPIGVAGELYIGGVQVARGYLNRPELTRERFIDDPFVTGGRLYRTGDLARWRTDGSLEYLGRNDFQVKIRGFRIELGEIEAQLAKVTGVREVVVLARDSAADTDQNADLNASATANSSEKRLVAYYTGDADVAALRAQAAQHLPSYMVPSAYVRLDAWPLTPNGKLDRRALPAPADDAYARAEYEAPQGAKEEALAAIWRELLHVERVSRHDNFFELGGHSLLAVQLVSRLRQALSVEVALGTVFDAPVLSALAERLEAENTAVLPPIPLAPRDGRIALSLAQQRLWFLTQLEGVSEAYHMSGAVRLDGPLNREVLQRALNRIVMRHEALRTCFAREEGEPIQVIQPHADLTVSYHDLREAEQSEQRAKDLSQAHASAPFDLSRDLPVRVLLLQLEDEAHVVQVVMHHIASDGWSVGVFLQELSALYGSFIAEQGDPLAPLPLQYADYAAWQRRWLASGQLEKQGAFWQTNLSGAPTLLELPTDRPRPPKQSHAGASVEVKLGAALSERVKRLSQRHGVTPYMTLLSSWAAVLSRLSGQEEVVIGSPVAGRNRTEVEALIGFFVNTLALRLDLSSEPTVGELLKRTKAQVLSAQAHQDLPFDQVVERVKPPRSTAHPPLFQVMFVWQNMPAGELTIPGLTIRAVETPLQTAQFELTLSLREAGDDIVGHLNYASALFDESTVRRYVTYWCRLLEGMTAGAADQTIVGLPLLDEAERKQVVYAWNATERDYPIEQCIHQLFEAQVDRKPEAIALTFEGQRLSYAELNARANRLAHYLQARGVGPGRLVALCAERGIEMVVGLLAILKAGGAYVPLDPAYASDRLRGIVEDSQPALVLADAVGRAALGELDGALPVIDLETDALRWREMPATNPEVASQHVHHLAYVIYTSGSTGRPKGVMVEHAQVVRLFGATQAWFGFDERDVWTLFHSYGFDFSVWEMWGALLHGGRLVIVPTEVTRTPSAFFALLCAEGVTVLNQTPSAFQALMSAQEEREEAAGNIERANVVAHRLRYVIFGGEALEPRTLASWYARHGERTQLVNMYGITETTVHVTYYALRAEDAMRLGASPIGVRIPDLQLYVLDARREPVPMGVTGELYVGGAGVARGYLNRPELTRERFIDDPFVAGGRLYKTGDLARWRTDGSLEYLGRNDFQVKIRGFRIELGEIEAQLAKVAGVREVVVLARDSAAEVRDSATEHATPNALSPSPETSTATAAATATATATATEKRLVAYYTGDADVAALRAQAAQHLPSYMVPSAYVRLDAWPLTPNGKLDRRALPAPADDAYARAEYEAPQGAKEEALAAIWRELLHVERVSRHDNFFELGGHSLLAIGVIERMRREGLHTDVRSIFNAQTLSDLAARAQTDDRSIQAPPNLIPARATRITPDMLPLVALTQTQIDMLAVQVEGGAANIQDIYPLAPLQEGMVFHHLLHAESDAYMEAYFVGFRTRARLDRFLDALRMIVDRHDILRTGFFWEGLEQPVQIVQRRVRLPIEFVDLDPADGDVLRQLEARHDPRAHRLDIRRPALLSCHAAHDPAAGRWLLCVMAHHLAIDNTSLKLLVAEEQAIEQGGFDALPPAPSFRNFIAQIASGVDRREHEAFFSAMLGDIDSPTHPFGLQDVQGDGREIAEFQQRLSPELSKAIRVCTRRLGVSPASLMHLAWAMVLSRATGRREAVFGTVLFGRMQGGERGMGMFINTLPIRIDVDERYVAECLAHTHERVVQLIYHEHAPLALALRCSGLPARQALFSSLLNYRHSEQAARPPRDDDDIQYLDGNERTNYPLTVSIDDLGEAFSVTVQARHPASPERIRAFMETALEQLVRALDGTSGVAAPGVVMPRIAVCDIDVLPSEERHRLLVEWNDTAADYPQDQCLHRLFEAQAARHPDTIALIADGEPVGYAELNRRANRLARHLSARGLQPDQRVAICIDRGIDMVVAMLAVLKAGGAYVPLDPAYPSERLDYLLRDCAPVALLTHARLGASMQTRLVLALARLDTGCALIDLESDAGAWRHERDDDPPPSGLTPRHLAYVIYTSGSTGQPKGVMVEHRSVCNLVAWHAGAFDVGTGCRSASVAGVAFDATTWEVWAALCNGGCLSLAPGDAASDPQALLRWWRAQELDVGFLVTPLAELAYATGQSNAGMRTLLIGGDRLSRWPDSMPPGQMLVNNYGPTEATVVATSGRLQPGEATPPIGRPIANTRVYVLDAWLRPAPIGVAGELYIGGVQVARGYLNRPELTRERFIDDPFVAGGRLYRTGDLARWRTDGSLEYLGRNDFQVKIRGFRIELGEIEAQLAKVADVREVVVLARDSAAEVHDSATEHATPNAPSPSPETSTATAAATATATAIEKRLVAYYTGDADVVALRAQAAQHLPSYMVPSAYVRLDAWPLTPNGKLDRRALPAPADDAYARAEYEAPQGAKEEALAAIWRELLHVERVSRHDNFFELGGHSLLAVQLVSRLRQALSVEVALGTVFDAPVLSALAERLEAENTAVLPPIPLTPRDGRIALSLAQQRLWFLTQLEGVSEAYHMSGAVRLDGLLNREVLQRALNRIVMRHEALRTCFAREEGEPIQVIQPHADLTVSYHDLREAEQSEQRAKDLSQAHASAPFDLSRDLPVRVLLLQLADEAHVVQVVMHHIASDGWSVGVFLQELSALYGSFIAKQDDPLAPLPLQYADYAAWQRRWLASGQLEKQGAFWQTNLSGAPTLLELPTDRPRPPKQSHAGASVEVKLGAALSERVKRLSQRHGVTPYMTLLSSWAAVLSRLSGQEEVVIGSPVAGRNRTEVEALIGFFVNTLALRLDLSSEPTVGELLKRTKAQVLSAQAHQDLPFDQVVERVKPPRSTAHPPLFQVMFDWHNTPARALTMPGLTVSVASTETTTSQYDLVLSMQERNGDIVGHLNYATALFDEQTARRYARYWRRLLEGMTAGSANVSVARLPLLDEAEREQVVHEWNATERAYPIRQCIHQLFEAQAARTPNAIAIAIGDERVTYAALNASANRLARHLRALGVVADTRVAVCIERGAPMVIALLAIWKAGGAYVPLDPAYPRERIAYMLRDSAPIAVLTSRASRDLVASHLPDRAPLVVIDAAACPWDALSGDDLDPNDIELNATHLCYVIYTSGSTGQPKGVMIEHRNLVNYTLDAIRWFGLGPGETVLQQNSLNFDLSLEEIVPALSSGATLAPAVELFGSGGSARGHSARPTMIHLTAAHWQQLVGEWHRAGARPAAALEGVRLVNVTGDALSPHKLEQWDAIRPAHTRLINTYGPTEITISCSAAYVRHAPGMSRVSIGRPFANSRMYLLDARGEPVPVGVTGELYIGGDGVARGYLNRPELSAERFVDDPFRPGSRMYKTGDLACRRGDGEIEFVGRNDFQVKVRGFRVELSEVETRLAAVDGVQEIAVLAREDAPGEKRLVAYYTGAAEMAALRECAARDLPAYMMPAAYVCLPALPLTPNGKLDRNALPPPAHDADSNRGYEAPQGDIEETLARIWEQLLERERVGRHDNFFDLGGHSLLTVSLIERMRQADLHADVAALFTTSTLAELAACTTKLKEILL</sequence>
<dbReference type="Gene3D" id="1.10.1200.10">
    <property type="entry name" value="ACP-like"/>
    <property type="match status" value="4"/>
</dbReference>
<protein>
    <recommendedName>
        <fullName evidence="6">Carrier domain-containing protein</fullName>
    </recommendedName>
</protein>
<evidence type="ECO:0000256" key="3">
    <source>
        <dbReference type="ARBA" id="ARBA00022450"/>
    </source>
</evidence>
<keyword evidence="4" id="KW-0597">Phosphoprotein</keyword>
<dbReference type="EnsemblBacteria" id="ABA51457">
    <property type="protein sequence ID" value="ABA51457"/>
    <property type="gene ID" value="BURPS1710b_A0694"/>
</dbReference>
<feature type="domain" description="Carrier" evidence="6">
    <location>
        <begin position="4494"/>
        <end position="4568"/>
    </location>
</feature>
<dbReference type="GO" id="GO:0044550">
    <property type="term" value="P:secondary metabolite biosynthetic process"/>
    <property type="evidence" value="ECO:0007669"/>
    <property type="project" value="UniProtKB-ARBA"/>
</dbReference>
<dbReference type="InterPro" id="IPR025110">
    <property type="entry name" value="AMP-bd_C"/>
</dbReference>
<dbReference type="Gene3D" id="3.40.50.980">
    <property type="match status" value="8"/>
</dbReference>
<dbReference type="PROSITE" id="PS00012">
    <property type="entry name" value="PHOSPHOPANTETHEINE"/>
    <property type="match status" value="3"/>
</dbReference>
<feature type="compositionally biased region" description="Basic residues" evidence="5">
    <location>
        <begin position="95"/>
        <end position="105"/>
    </location>
</feature>